<protein>
    <recommendedName>
        <fullName evidence="4">DOT1 domain-containing protein</fullName>
    </recommendedName>
</protein>
<gene>
    <name evidence="2" type="ORF">JG688_00017664</name>
</gene>
<sequence length="222" mass="23987">MSSTPSASSSALSKIFPAPRPTPSSTAPFTDATQAIFAIFRDVSAGDVRQEARQIHGNAGEVLPVGVSALIEALGPWSSSDVVLDIGADAKACIGLEVRSKLFSRGDCCIRKKTHVFPKLKKVSMLAGDVRVAALSPKAPFQEAAVVFANSFLFEEGSKLAIARELCAMAKVRIVAVSCLFCPRHRSSCARPFCSRWVFARKIDVPSSWKSKMHDIYVNTRK</sequence>
<dbReference type="EMBL" id="JAENGY010002759">
    <property type="protein sequence ID" value="KAG6943305.1"/>
    <property type="molecule type" value="Genomic_DNA"/>
</dbReference>
<accession>A0A8J5IC49</accession>
<dbReference type="AlphaFoldDB" id="A0A8J5IC49"/>
<dbReference type="Proteomes" id="UP000709295">
    <property type="component" value="Unassembled WGS sequence"/>
</dbReference>
<feature type="region of interest" description="Disordered" evidence="1">
    <location>
        <begin position="1"/>
        <end position="28"/>
    </location>
</feature>
<evidence type="ECO:0000313" key="2">
    <source>
        <dbReference type="EMBL" id="KAG6943305.1"/>
    </source>
</evidence>
<evidence type="ECO:0008006" key="4">
    <source>
        <dbReference type="Google" id="ProtNLM"/>
    </source>
</evidence>
<evidence type="ECO:0000313" key="3">
    <source>
        <dbReference type="Proteomes" id="UP000709295"/>
    </source>
</evidence>
<name>A0A8J5IC49_9STRA</name>
<keyword evidence="3" id="KW-1185">Reference proteome</keyword>
<proteinExistence type="predicted"/>
<organism evidence="2 3">
    <name type="scientific">Phytophthora aleatoria</name>
    <dbReference type="NCBI Taxonomy" id="2496075"/>
    <lineage>
        <taxon>Eukaryota</taxon>
        <taxon>Sar</taxon>
        <taxon>Stramenopiles</taxon>
        <taxon>Oomycota</taxon>
        <taxon>Peronosporomycetes</taxon>
        <taxon>Peronosporales</taxon>
        <taxon>Peronosporaceae</taxon>
        <taxon>Phytophthora</taxon>
    </lineage>
</organism>
<reference evidence="2" key="1">
    <citation type="submission" date="2021-01" db="EMBL/GenBank/DDBJ databases">
        <title>Phytophthora aleatoria, a newly-described species from Pinus radiata is distinct from Phytophthora cactorum isolates based on comparative genomics.</title>
        <authorList>
            <person name="Mcdougal R."/>
            <person name="Panda P."/>
            <person name="Williams N."/>
            <person name="Studholme D.J."/>
        </authorList>
    </citation>
    <scope>NUCLEOTIDE SEQUENCE</scope>
    <source>
        <strain evidence="2">NZFS 4037</strain>
    </source>
</reference>
<comment type="caution">
    <text evidence="2">The sequence shown here is derived from an EMBL/GenBank/DDBJ whole genome shotgun (WGS) entry which is preliminary data.</text>
</comment>
<evidence type="ECO:0000256" key="1">
    <source>
        <dbReference type="SAM" id="MobiDB-lite"/>
    </source>
</evidence>